<dbReference type="Gene3D" id="3.10.28.10">
    <property type="entry name" value="Homing endonucleases"/>
    <property type="match status" value="1"/>
</dbReference>
<dbReference type="InterPro" id="IPR004860">
    <property type="entry name" value="LAGLIDADG_dom"/>
</dbReference>
<proteinExistence type="predicted"/>
<reference evidence="2" key="1">
    <citation type="submission" date="2020-11" db="EMBL/GenBank/DDBJ databases">
        <title>Kefir isolates.</title>
        <authorList>
            <person name="Marcisauskas S."/>
            <person name="Kim Y."/>
            <person name="Blasche S."/>
        </authorList>
    </citation>
    <scope>NUCLEOTIDE SEQUENCE</scope>
    <source>
        <strain evidence="2">Olga-1</strain>
    </source>
</reference>
<dbReference type="OrthoDB" id="10541897at2759"/>
<dbReference type="Proteomes" id="UP000697127">
    <property type="component" value="Unassembled WGS sequence"/>
</dbReference>
<keyword evidence="3" id="KW-1185">Reference proteome</keyword>
<dbReference type="Pfam" id="PF00961">
    <property type="entry name" value="LAGLIDADG_1"/>
    <property type="match status" value="1"/>
</dbReference>
<accession>A0A9P6WHX9</accession>
<dbReference type="EMBL" id="PUHW01000522">
    <property type="protein sequence ID" value="KAG0686422.1"/>
    <property type="molecule type" value="Genomic_DNA"/>
</dbReference>
<gene>
    <name evidence="2" type="ORF">C6P40_004157</name>
</gene>
<evidence type="ECO:0000313" key="3">
    <source>
        <dbReference type="Proteomes" id="UP000697127"/>
    </source>
</evidence>
<evidence type="ECO:0000313" key="2">
    <source>
        <dbReference type="EMBL" id="KAG0686422.1"/>
    </source>
</evidence>
<dbReference type="GO" id="GO:0004519">
    <property type="term" value="F:endonuclease activity"/>
    <property type="evidence" value="ECO:0007669"/>
    <property type="project" value="InterPro"/>
</dbReference>
<evidence type="ECO:0000259" key="1">
    <source>
        <dbReference type="Pfam" id="PF00961"/>
    </source>
</evidence>
<protein>
    <recommendedName>
        <fullName evidence="1">Homing endonuclease LAGLIDADG domain-containing protein</fullName>
    </recommendedName>
</protein>
<name>A0A9P6WHX9_9ASCO</name>
<dbReference type="SUPFAM" id="SSF55608">
    <property type="entry name" value="Homing endonucleases"/>
    <property type="match status" value="1"/>
</dbReference>
<organism evidence="2 3">
    <name type="scientific">Pichia californica</name>
    <dbReference type="NCBI Taxonomy" id="460514"/>
    <lineage>
        <taxon>Eukaryota</taxon>
        <taxon>Fungi</taxon>
        <taxon>Dikarya</taxon>
        <taxon>Ascomycota</taxon>
        <taxon>Saccharomycotina</taxon>
        <taxon>Pichiomycetes</taxon>
        <taxon>Pichiales</taxon>
        <taxon>Pichiaceae</taxon>
        <taxon>Pichia</taxon>
    </lineage>
</organism>
<sequence length="180" mass="21121">MLNNKDLLIKIDNFLNKIDYTEFIKKQLKELLLRYEFCRINNSSHYNYKLEVINIKKFNDHLIGFIDGDGSLRSGKRVGHKKGLYRFVPNISIKLDGIDLNYLQLVVNKLDLTNKEVYNTLDIKPKAVINISSKEDFEKVMNLIEENGGFLSQKRVRDFKLLKKLLVYLNETQLNVHNIT</sequence>
<comment type="caution">
    <text evidence="2">The sequence shown here is derived from an EMBL/GenBank/DDBJ whole genome shotgun (WGS) entry which is preliminary data.</text>
</comment>
<dbReference type="AlphaFoldDB" id="A0A9P6WHX9"/>
<feature type="domain" description="Homing endonuclease LAGLIDADG" evidence="1">
    <location>
        <begin position="62"/>
        <end position="164"/>
    </location>
</feature>
<dbReference type="InterPro" id="IPR027434">
    <property type="entry name" value="Homing_endonucl"/>
</dbReference>